<dbReference type="InterPro" id="IPR007953">
    <property type="entry name" value="Holin-like_BlyB"/>
</dbReference>
<gene>
    <name evidence="1" type="ORF">DB313_04610</name>
</gene>
<geneLocation type="plasmid" evidence="1 2">
    <name>lp129</name>
</geneLocation>
<organism evidence="1 2">
    <name type="scientific">Borrelia turcica IST7</name>
    <dbReference type="NCBI Taxonomy" id="1104446"/>
    <lineage>
        <taxon>Bacteria</taxon>
        <taxon>Pseudomonadati</taxon>
        <taxon>Spirochaetota</taxon>
        <taxon>Spirochaetia</taxon>
        <taxon>Spirochaetales</taxon>
        <taxon>Borreliaceae</taxon>
        <taxon>Borrelia</taxon>
    </lineage>
</organism>
<reference evidence="1 2" key="1">
    <citation type="journal article" date="2018" name="Infect. Genet. Evol.">
        <title>Genome-wide analysis of Borrelia turcica and 'Candidatus Borrelia tachyglossi' shows relapsing fever-like genomes with unique genomic links to Lyme disease Borrelia.</title>
        <authorList>
            <person name="Gofton A.W."/>
            <person name="Margos G."/>
            <person name="Fingerle V."/>
            <person name="Hepner S."/>
            <person name="Loh S.M."/>
            <person name="Ryan U."/>
            <person name="Irwin P."/>
            <person name="Oskam C.L."/>
        </authorList>
    </citation>
    <scope>NUCLEOTIDE SEQUENCE [LARGE SCALE GENOMIC DNA]</scope>
    <source>
        <strain evidence="1 2">IST7</strain>
        <plasmid evidence="1">lp129</plasmid>
    </source>
</reference>
<dbReference type="Pfam" id="PF05289">
    <property type="entry name" value="BLYB"/>
    <property type="match status" value="1"/>
</dbReference>
<keyword evidence="2" id="KW-1185">Reference proteome</keyword>
<sequence length="122" mass="14100">MINTENINLGINSIQSLINLFGYSGFIESSVVEKGINKVVDLYSYINTLYLDSIQEMELQECKRILDDLETVNNKITRLVDAINSDDEVSLIETLRLERNKVMEIKTKLLKEELEKQDKDNE</sequence>
<keyword evidence="1" id="KW-0614">Plasmid</keyword>
<proteinExistence type="predicted"/>
<protein>
    <submittedName>
        <fullName evidence="1">Uncharacterized protein</fullName>
    </submittedName>
</protein>
<name>A0A386PP15_9SPIR</name>
<dbReference type="AlphaFoldDB" id="A0A386PP15"/>
<accession>A0A386PP15</accession>
<dbReference type="Proteomes" id="UP000275571">
    <property type="component" value="Plasmid lp129"/>
</dbReference>
<dbReference type="EMBL" id="CP028885">
    <property type="protein sequence ID" value="AYE36783.1"/>
    <property type="molecule type" value="Genomic_DNA"/>
</dbReference>
<dbReference type="KEGG" id="btur:DB313_04610"/>
<evidence type="ECO:0000313" key="1">
    <source>
        <dbReference type="EMBL" id="AYE36783.1"/>
    </source>
</evidence>
<dbReference type="OrthoDB" id="350800at2"/>
<dbReference type="RefSeq" id="WP_120104702.1">
    <property type="nucleotide sequence ID" value="NZ_CP028885.1"/>
</dbReference>
<evidence type="ECO:0000313" key="2">
    <source>
        <dbReference type="Proteomes" id="UP000275571"/>
    </source>
</evidence>